<dbReference type="Pfam" id="PF03480">
    <property type="entry name" value="DctP"/>
    <property type="match status" value="1"/>
</dbReference>
<dbReference type="Proteomes" id="UP001155034">
    <property type="component" value="Unassembled WGS sequence"/>
</dbReference>
<protein>
    <submittedName>
        <fullName evidence="5">TRAP-type mannitol/chloroaromatic compound transport system substrate-binding protein</fullName>
    </submittedName>
</protein>
<dbReference type="RefSeq" id="WP_011403641.1">
    <property type="nucleotide sequence ID" value="NZ_CALTRV010000013.1"/>
</dbReference>
<dbReference type="InterPro" id="IPR041722">
    <property type="entry name" value="TakP/all3028"/>
</dbReference>
<feature type="binding site" evidence="2">
    <location>
        <position position="167"/>
    </location>
    <ligand>
        <name>substrate</name>
    </ligand>
</feature>
<keyword evidence="1" id="KW-0732">Signal</keyword>
<dbReference type="Proteomes" id="UP001155144">
    <property type="component" value="Unassembled WGS sequence"/>
</dbReference>
<feature type="binding site" evidence="3">
    <location>
        <position position="226"/>
    </location>
    <ligand>
        <name>Na(+)</name>
        <dbReference type="ChEBI" id="CHEBI:29101"/>
    </ligand>
</feature>
<dbReference type="EMBL" id="JANTYZ010000003">
    <property type="protein sequence ID" value="MCS3864974.1"/>
    <property type="molecule type" value="Genomic_DNA"/>
</dbReference>
<evidence type="ECO:0000313" key="5">
    <source>
        <dbReference type="EMBL" id="MCS3864974.1"/>
    </source>
</evidence>
<evidence type="ECO:0000256" key="2">
    <source>
        <dbReference type="PIRSR" id="PIRSR039026-1"/>
    </source>
</evidence>
<dbReference type="EMBL" id="JANUAE010000006">
    <property type="protein sequence ID" value="MCS3710303.1"/>
    <property type="molecule type" value="Genomic_DNA"/>
</dbReference>
<dbReference type="PANTHER" id="PTHR33376">
    <property type="match status" value="1"/>
</dbReference>
<reference evidence="5" key="1">
    <citation type="submission" date="2022-08" db="EMBL/GenBank/DDBJ databases">
        <title>Genomic Encyclopedia of Type Strains, Phase V (KMG-V): Genome sequencing to study the core and pangenomes of soil and plant-associated prokaryotes.</title>
        <authorList>
            <person name="Whitman W."/>
        </authorList>
    </citation>
    <scope>NUCLEOTIDE SEQUENCE</scope>
    <source>
        <strain evidence="5">SP2016B</strain>
        <strain evidence="8">SP3002</strain>
        <strain evidence="6">SP3012</strain>
        <strain evidence="7">SP3026</strain>
        <strain evidence="4">SP3049</strain>
    </source>
</reference>
<dbReference type="GO" id="GO:0055085">
    <property type="term" value="P:transmembrane transport"/>
    <property type="evidence" value="ECO:0007669"/>
    <property type="project" value="InterPro"/>
</dbReference>
<dbReference type="PANTHER" id="PTHR33376:SF5">
    <property type="entry name" value="EXTRACYTOPLASMIC SOLUTE RECEPTOR PROTEIN"/>
    <property type="match status" value="1"/>
</dbReference>
<dbReference type="PROSITE" id="PS51257">
    <property type="entry name" value="PROKAR_LIPOPROTEIN"/>
    <property type="match status" value="1"/>
</dbReference>
<evidence type="ECO:0000313" key="6">
    <source>
        <dbReference type="EMBL" id="MCS4037350.1"/>
    </source>
</evidence>
<dbReference type="PIRSF" id="PIRSF039026">
    <property type="entry name" value="SiaP"/>
    <property type="match status" value="1"/>
</dbReference>
<dbReference type="Gene3D" id="3.40.190.170">
    <property type="entry name" value="Bacterial extracellular solute-binding protein, family 7"/>
    <property type="match status" value="1"/>
</dbReference>
<evidence type="ECO:0000256" key="3">
    <source>
        <dbReference type="PIRSR" id="PIRSR039026-2"/>
    </source>
</evidence>
<feature type="binding site" evidence="3">
    <location>
        <position position="251"/>
    </location>
    <ligand>
        <name>substrate</name>
    </ligand>
</feature>
<dbReference type="InterPro" id="IPR038404">
    <property type="entry name" value="TRAP_DctP_sf"/>
</dbReference>
<sequence>MERRDFTRKALLGAAGAGLLTGCGDGESSASDGAPNVQTNKQVRWRLASSFSRSLDTIYGAAEVLSERLKALTGGNFEILPYPGGELVPPLEVLGSVQNRTVEMGHSASYYFIGKNPALAFDCTVPFGLTARQYNAWVYSGGGMDLLRDLFADFNILNLPGGNTGTQMGGWFNVEVNALDDMNGLKMRIPGMGGSVMSEMGVNAQVLPSGEIYPSLERGAIDAAEWVGPYDDEKLGFHEVAQYYYYPGWWEPGPALTFYVNRDAYDSLPTQYQEALKTAAAEANVRMMAEYDHRNPAALDRLLDEGTTLRRFPDGVMERAQTVTTQLLEDNAAGNPQYRKIYEAYKDAREDAYRWFGTAEMGYADFAFPRVDASSSSA</sequence>
<dbReference type="Proteomes" id="UP001155110">
    <property type="component" value="Unassembled WGS sequence"/>
</dbReference>
<organism evidence="5 9">
    <name type="scientific">Salinibacter ruber</name>
    <dbReference type="NCBI Taxonomy" id="146919"/>
    <lineage>
        <taxon>Bacteria</taxon>
        <taxon>Pseudomonadati</taxon>
        <taxon>Rhodothermota</taxon>
        <taxon>Rhodothermia</taxon>
        <taxon>Rhodothermales</taxon>
        <taxon>Salinibacteraceae</taxon>
        <taxon>Salinibacter</taxon>
    </lineage>
</organism>
<dbReference type="GO" id="GO:0015849">
    <property type="term" value="P:organic acid transport"/>
    <property type="evidence" value="ECO:0007669"/>
    <property type="project" value="InterPro"/>
</dbReference>
<keyword evidence="3" id="KW-0479">Metal-binding</keyword>
<dbReference type="CDD" id="cd13682">
    <property type="entry name" value="PBP2_TRAP_alpha-ketoacid"/>
    <property type="match status" value="1"/>
</dbReference>
<dbReference type="Proteomes" id="UP001155040">
    <property type="component" value="Unassembled WGS sequence"/>
</dbReference>
<dbReference type="EMBL" id="JANTZM010000001">
    <property type="protein sequence ID" value="MCS4156256.1"/>
    <property type="molecule type" value="Genomic_DNA"/>
</dbReference>
<dbReference type="Gene3D" id="3.40.190.10">
    <property type="entry name" value="Periplasmic binding protein-like II"/>
    <property type="match status" value="1"/>
</dbReference>
<evidence type="ECO:0000313" key="9">
    <source>
        <dbReference type="Proteomes" id="UP001155034"/>
    </source>
</evidence>
<proteinExistence type="predicted"/>
<evidence type="ECO:0000313" key="8">
    <source>
        <dbReference type="EMBL" id="MCS4156256.1"/>
    </source>
</evidence>
<dbReference type="EMBL" id="JANUBL010000004">
    <property type="protein sequence ID" value="MCS4122051.1"/>
    <property type="molecule type" value="Genomic_DNA"/>
</dbReference>
<feature type="binding site" evidence="3">
    <location>
        <position position="225"/>
    </location>
    <ligand>
        <name>substrate</name>
    </ligand>
</feature>
<feature type="binding site" evidence="2">
    <location>
        <position position="188"/>
    </location>
    <ligand>
        <name>substrate</name>
    </ligand>
</feature>
<name>A0A840EFM0_9BACT</name>
<dbReference type="GO" id="GO:0031317">
    <property type="term" value="C:tripartite ATP-independent periplasmic transporter complex"/>
    <property type="evidence" value="ECO:0007669"/>
    <property type="project" value="InterPro"/>
</dbReference>
<dbReference type="AlphaFoldDB" id="A0A840EFM0"/>
<dbReference type="GeneID" id="83727801"/>
<dbReference type="InterPro" id="IPR026289">
    <property type="entry name" value="SBP_TakP-like"/>
</dbReference>
<dbReference type="GO" id="GO:0046872">
    <property type="term" value="F:metal ion binding"/>
    <property type="evidence" value="ECO:0007669"/>
    <property type="project" value="UniProtKB-KW"/>
</dbReference>
<dbReference type="Proteomes" id="UP001155057">
    <property type="component" value="Unassembled WGS sequence"/>
</dbReference>
<evidence type="ECO:0000256" key="1">
    <source>
        <dbReference type="ARBA" id="ARBA00022729"/>
    </source>
</evidence>
<accession>A0A840EFM0</accession>
<dbReference type="InterPro" id="IPR018389">
    <property type="entry name" value="DctP_fam"/>
</dbReference>
<dbReference type="GO" id="GO:0043177">
    <property type="term" value="F:organic acid binding"/>
    <property type="evidence" value="ECO:0007669"/>
    <property type="project" value="InterPro"/>
</dbReference>
<dbReference type="NCBIfam" id="NF037995">
    <property type="entry name" value="TRAP_S1"/>
    <property type="match status" value="1"/>
</dbReference>
<evidence type="ECO:0000313" key="4">
    <source>
        <dbReference type="EMBL" id="MCS3710303.1"/>
    </source>
</evidence>
<comment type="caution">
    <text evidence="5">The sequence shown here is derived from an EMBL/GenBank/DDBJ whole genome shotgun (WGS) entry which is preliminary data.</text>
</comment>
<evidence type="ECO:0000313" key="7">
    <source>
        <dbReference type="EMBL" id="MCS4122051.1"/>
    </source>
</evidence>
<gene>
    <name evidence="7" type="ORF">GGP45_002409</name>
    <name evidence="4" type="ORF">GGP61_001913</name>
    <name evidence="5" type="ORF">GGP82_001523</name>
    <name evidence="8" type="ORF">GGP99_000187</name>
    <name evidence="6" type="ORF">GGQ01_002430</name>
</gene>
<dbReference type="EMBL" id="JANUBF010000017">
    <property type="protein sequence ID" value="MCS4037350.1"/>
    <property type="molecule type" value="Genomic_DNA"/>
</dbReference>